<proteinExistence type="predicted"/>
<gene>
    <name evidence="3" type="ORF">HAU20_00415</name>
    <name evidence="2" type="ORF">HAU43_01065</name>
</gene>
<comment type="caution">
    <text evidence="3">The sequence shown here is derived from an EMBL/GenBank/DDBJ whole genome shotgun (WGS) entry which is preliminary data.</text>
</comment>
<keyword evidence="4" id="KW-1185">Reference proteome</keyword>
<evidence type="ECO:0000313" key="3">
    <source>
        <dbReference type="EMBL" id="MBJ7637886.1"/>
    </source>
</evidence>
<reference evidence="3 4" key="2">
    <citation type="journal article" date="2021" name="Int. J. Food Microbiol.">
        <title>Safety demonstration of a microbial species for use in the food chain: Weissella confusa.</title>
        <authorList>
            <person name="Bourdichon F."/>
            <person name="Patrone V."/>
            <person name="Fontana A."/>
            <person name="Milani G."/>
            <person name="Morelli L."/>
        </authorList>
    </citation>
    <scope>NUCLEOTIDE SEQUENCE [LARGE SCALE GENOMIC DNA]</scope>
    <source>
        <strain evidence="2">CCUG 30943</strain>
        <strain evidence="3 4">CCUG 43002</strain>
    </source>
</reference>
<sequence length="107" mass="11406">MNKVIDVLIGIAQTGVLGVVAAAVIGWLKSHTKNENLAMFYDWINQGIAIAEKTWGPGQGSAKQRDAVQFVKGRIDANGLTGHFSDSQIEGAIEQELKANKGVDNNG</sequence>
<protein>
    <recommendedName>
        <fullName evidence="5">Phage holin</fullName>
    </recommendedName>
</protein>
<keyword evidence="1" id="KW-0812">Transmembrane</keyword>
<dbReference type="EMBL" id="JAAOCP010000001">
    <property type="protein sequence ID" value="MBJ7637886.1"/>
    <property type="molecule type" value="Genomic_DNA"/>
</dbReference>
<evidence type="ECO:0000256" key="1">
    <source>
        <dbReference type="SAM" id="Phobius"/>
    </source>
</evidence>
<reference evidence="3" key="1">
    <citation type="submission" date="2020-02" db="EMBL/GenBank/DDBJ databases">
        <authorList>
            <person name="Fontana A."/>
            <person name="Patrone V."/>
            <person name="Morelli L."/>
        </authorList>
    </citation>
    <scope>NUCLEOTIDE SEQUENCE</scope>
    <source>
        <strain evidence="2">CCUG 30943</strain>
        <strain evidence="3">CCUG 43002</strain>
    </source>
</reference>
<dbReference type="RefSeq" id="WP_003609413.1">
    <property type="nucleotide sequence ID" value="NZ_JAAOCP010000001.1"/>
</dbReference>
<evidence type="ECO:0008006" key="5">
    <source>
        <dbReference type="Google" id="ProtNLM"/>
    </source>
</evidence>
<organism evidence="3 4">
    <name type="scientific">Weissella confusa</name>
    <name type="common">Lactobacillus confusus</name>
    <dbReference type="NCBI Taxonomy" id="1583"/>
    <lineage>
        <taxon>Bacteria</taxon>
        <taxon>Bacillati</taxon>
        <taxon>Bacillota</taxon>
        <taxon>Bacilli</taxon>
        <taxon>Lactobacillales</taxon>
        <taxon>Lactobacillaceae</taxon>
        <taxon>Weissella</taxon>
    </lineage>
</organism>
<dbReference type="EMBL" id="JAAOCX010000001">
    <property type="protein sequence ID" value="MBJ7631706.1"/>
    <property type="molecule type" value="Genomic_DNA"/>
</dbReference>
<name>A0A4Z0RL97_WEICO</name>
<keyword evidence="1" id="KW-0472">Membrane</keyword>
<dbReference type="AlphaFoldDB" id="A0A4Z0RL97"/>
<dbReference type="InterPro" id="IPR010026">
    <property type="entry name" value="Phage_holin_LL-H"/>
</dbReference>
<dbReference type="Proteomes" id="UP000728106">
    <property type="component" value="Unassembled WGS sequence"/>
</dbReference>
<feature type="transmembrane region" description="Helical" evidence="1">
    <location>
        <begin position="7"/>
        <end position="28"/>
    </location>
</feature>
<dbReference type="Proteomes" id="UP000808038">
    <property type="component" value="Unassembled WGS sequence"/>
</dbReference>
<dbReference type="Pfam" id="PF09682">
    <property type="entry name" value="Phage_holin_6_1"/>
    <property type="match status" value="1"/>
</dbReference>
<evidence type="ECO:0000313" key="2">
    <source>
        <dbReference type="EMBL" id="MBJ7631706.1"/>
    </source>
</evidence>
<keyword evidence="1" id="KW-1133">Transmembrane helix</keyword>
<evidence type="ECO:0000313" key="4">
    <source>
        <dbReference type="Proteomes" id="UP000728106"/>
    </source>
</evidence>
<accession>A0A4Z0RL97</accession>